<dbReference type="EMBL" id="FNXT01001236">
    <property type="protein sequence ID" value="SZX75574.1"/>
    <property type="molecule type" value="Genomic_DNA"/>
</dbReference>
<feature type="compositionally biased region" description="Low complexity" evidence="8">
    <location>
        <begin position="186"/>
        <end position="209"/>
    </location>
</feature>
<dbReference type="SMART" id="SM00500">
    <property type="entry name" value="SFM"/>
    <property type="match status" value="1"/>
</dbReference>
<keyword evidence="6" id="KW-0508">mRNA splicing</keyword>
<evidence type="ECO:0000256" key="7">
    <source>
        <dbReference type="ARBA" id="ARBA00023242"/>
    </source>
</evidence>
<dbReference type="GO" id="GO:0005682">
    <property type="term" value="C:U5 snRNP"/>
    <property type="evidence" value="ECO:0007669"/>
    <property type="project" value="TreeGrafter"/>
</dbReference>
<dbReference type="STRING" id="3088.A0A383WEZ1"/>
<keyword evidence="5" id="KW-0747">Spliceosome</keyword>
<evidence type="ECO:0000313" key="10">
    <source>
        <dbReference type="EMBL" id="SZX75574.1"/>
    </source>
</evidence>
<dbReference type="Gene3D" id="1.20.940.10">
    <property type="entry name" value="Functional domain of the splicing factor Prp18"/>
    <property type="match status" value="1"/>
</dbReference>
<feature type="region of interest" description="Disordered" evidence="8">
    <location>
        <begin position="486"/>
        <end position="525"/>
    </location>
</feature>
<feature type="region of interest" description="Disordered" evidence="8">
    <location>
        <begin position="1"/>
        <end position="24"/>
    </location>
</feature>
<dbReference type="Proteomes" id="UP000256970">
    <property type="component" value="Unassembled WGS sequence"/>
</dbReference>
<evidence type="ECO:0000256" key="8">
    <source>
        <dbReference type="SAM" id="MobiDB-lite"/>
    </source>
</evidence>
<keyword evidence="11" id="KW-1185">Reference proteome</keyword>
<dbReference type="PANTHER" id="PTHR13007">
    <property type="entry name" value="PRE-MRNA SPLICING FACTOR-RELATED"/>
    <property type="match status" value="1"/>
</dbReference>
<dbReference type="PANTHER" id="PTHR13007:SF19">
    <property type="entry name" value="PRE-MRNA-SPLICING FACTOR 18"/>
    <property type="match status" value="1"/>
</dbReference>
<dbReference type="AlphaFoldDB" id="A0A383WEZ1"/>
<gene>
    <name evidence="10" type="ORF">BQ4739_LOCUS15853</name>
</gene>
<dbReference type="Pfam" id="PF02840">
    <property type="entry name" value="Prp18"/>
    <property type="match status" value="1"/>
</dbReference>
<evidence type="ECO:0000256" key="5">
    <source>
        <dbReference type="ARBA" id="ARBA00022728"/>
    </source>
</evidence>
<dbReference type="InterPro" id="IPR004098">
    <property type="entry name" value="Prp18"/>
</dbReference>
<dbReference type="Pfam" id="PF08799">
    <property type="entry name" value="PRP4"/>
    <property type="match status" value="1"/>
</dbReference>
<evidence type="ECO:0000313" key="11">
    <source>
        <dbReference type="Proteomes" id="UP000256970"/>
    </source>
</evidence>
<feature type="compositionally biased region" description="Basic and acidic residues" evidence="8">
    <location>
        <begin position="37"/>
        <end position="56"/>
    </location>
</feature>
<reference evidence="10 11" key="1">
    <citation type="submission" date="2016-10" db="EMBL/GenBank/DDBJ databases">
        <authorList>
            <person name="Cai Z."/>
        </authorList>
    </citation>
    <scope>NUCLEOTIDE SEQUENCE [LARGE SCALE GENOMIC DNA]</scope>
</reference>
<evidence type="ECO:0000259" key="9">
    <source>
        <dbReference type="SMART" id="SM00500"/>
    </source>
</evidence>
<dbReference type="GO" id="GO:0071021">
    <property type="term" value="C:U2-type post-spliceosomal complex"/>
    <property type="evidence" value="ECO:0007669"/>
    <property type="project" value="TreeGrafter"/>
</dbReference>
<feature type="region of interest" description="Disordered" evidence="8">
    <location>
        <begin position="176"/>
        <end position="209"/>
    </location>
</feature>
<keyword evidence="7" id="KW-0539">Nucleus</keyword>
<evidence type="ECO:0000256" key="2">
    <source>
        <dbReference type="ARBA" id="ARBA00008137"/>
    </source>
</evidence>
<dbReference type="InterPro" id="IPR014906">
    <property type="entry name" value="PRP4-like"/>
</dbReference>
<sequence length="525" mass="56152">MSGLDSLKALLQKKKQEKQELVGDKKYVRKSDLEAAKLKRIREEEEQERRAKEEKKRKLNGSSAPAAADGRPATPTDAAADSAAGEAAPADGDGAPATAAAAAAAADGAAASGQPALPREEVIRRLRALGQPATLFGEEDADRQARLRKVEKTVVLADEARGGQQENVLLKLRRQEKQMRKGGGQQQQEQGDGAGGSKADAGGAAGEGPSKAAAAAAAGADGKQAAAAAGDGEPGGAGDDVLAAFKAAAERLAAQRAEESLPVEERMVAMLQRWCKLWEEDLEARSEEVKQSGMGHTNTMVFKQSMTYLEPLYERLRKRQLVEELKVGLWVMVQLMAERNYLAANDVYLKLAIGNAPWPIGVTHVGLHERSAREKISHVMNSSSQAHIMNDEATRKFFQAIKRLMTALQRLCPTDPSRCMDFSVAGDEGRGIAGSGSNRDALLQAQAKGEMPLALPAAPHLVAPDGSVKIPPKWHNVLRRHAQGMGIKNYGQGSDSEPDEEQQQQRAQAGTPPPRKTPPRSPLPA</sequence>
<dbReference type="Gene3D" id="4.10.280.110">
    <property type="entry name" value="Pre-mRNA processing factor 4 domain"/>
    <property type="match status" value="1"/>
</dbReference>
<evidence type="ECO:0000256" key="3">
    <source>
        <dbReference type="ARBA" id="ARBA00018242"/>
    </source>
</evidence>
<dbReference type="SUPFAM" id="SSF47938">
    <property type="entry name" value="Functional domain of the splicing factor Prp18"/>
    <property type="match status" value="1"/>
</dbReference>
<proteinExistence type="inferred from homology"/>
<evidence type="ECO:0000256" key="1">
    <source>
        <dbReference type="ARBA" id="ARBA00004123"/>
    </source>
</evidence>
<comment type="subcellular location">
    <subcellularLocation>
        <location evidence="1">Nucleus</location>
    </subcellularLocation>
</comment>
<comment type="similarity">
    <text evidence="2">Belongs to the PRP18 family.</text>
</comment>
<feature type="region of interest" description="Disordered" evidence="8">
    <location>
        <begin position="37"/>
        <end position="116"/>
    </location>
</feature>
<evidence type="ECO:0000256" key="6">
    <source>
        <dbReference type="ARBA" id="ARBA00023187"/>
    </source>
</evidence>
<dbReference type="SUPFAM" id="SSF158230">
    <property type="entry name" value="PRP4-like"/>
    <property type="match status" value="1"/>
</dbReference>
<evidence type="ECO:0000256" key="4">
    <source>
        <dbReference type="ARBA" id="ARBA00022664"/>
    </source>
</evidence>
<keyword evidence="4" id="KW-0507">mRNA processing</keyword>
<dbReference type="GO" id="GO:0046540">
    <property type="term" value="C:U4/U6 x U5 tri-snRNP complex"/>
    <property type="evidence" value="ECO:0007669"/>
    <property type="project" value="TreeGrafter"/>
</dbReference>
<accession>A0A383WEZ1</accession>
<organism evidence="10 11">
    <name type="scientific">Tetradesmus obliquus</name>
    <name type="common">Green alga</name>
    <name type="synonym">Acutodesmus obliquus</name>
    <dbReference type="NCBI Taxonomy" id="3088"/>
    <lineage>
        <taxon>Eukaryota</taxon>
        <taxon>Viridiplantae</taxon>
        <taxon>Chlorophyta</taxon>
        <taxon>core chlorophytes</taxon>
        <taxon>Chlorophyceae</taxon>
        <taxon>CS clade</taxon>
        <taxon>Sphaeropleales</taxon>
        <taxon>Scenedesmaceae</taxon>
        <taxon>Tetradesmus</taxon>
    </lineage>
</organism>
<name>A0A383WEZ1_TETOB</name>
<dbReference type="InterPro" id="IPR036285">
    <property type="entry name" value="PRP4-like_sf"/>
</dbReference>
<feature type="compositionally biased region" description="Low complexity" evidence="8">
    <location>
        <begin position="63"/>
        <end position="116"/>
    </location>
</feature>
<feature type="domain" description="Pre-mRNA processing factor 4 (PRP4)-like" evidence="9">
    <location>
        <begin position="117"/>
        <end position="166"/>
    </location>
</feature>
<dbReference type="GO" id="GO:0000350">
    <property type="term" value="P:generation of catalytic spliceosome for second transesterification step"/>
    <property type="evidence" value="ECO:0007669"/>
    <property type="project" value="TreeGrafter"/>
</dbReference>
<dbReference type="InterPro" id="IPR039979">
    <property type="entry name" value="PRPF18"/>
</dbReference>
<protein>
    <recommendedName>
        <fullName evidence="3">Pre-mRNA-splicing factor 18</fullName>
    </recommendedName>
</protein>
<feature type="compositionally biased region" description="Pro residues" evidence="8">
    <location>
        <begin position="511"/>
        <end position="525"/>
    </location>
</feature>